<dbReference type="SUPFAM" id="SSF56601">
    <property type="entry name" value="beta-lactamase/transpeptidase-like"/>
    <property type="match status" value="1"/>
</dbReference>
<dbReference type="HOGENOM" id="CLU_020027_1_0_9"/>
<dbReference type="OrthoDB" id="9803467at2"/>
<gene>
    <name evidence="3" type="ORF">JG30_10140</name>
</gene>
<dbReference type="RefSeq" id="WP_046316750.1">
    <property type="nucleotide sequence ID" value="NZ_JBHSZT010000001.1"/>
</dbReference>
<name>A0A0F4LWQ0_9LACO</name>
<dbReference type="PANTHER" id="PTHR43283">
    <property type="entry name" value="BETA-LACTAMASE-RELATED"/>
    <property type="match status" value="1"/>
</dbReference>
<dbReference type="Gene3D" id="3.40.710.10">
    <property type="entry name" value="DD-peptidase/beta-lactamase superfamily"/>
    <property type="match status" value="1"/>
</dbReference>
<dbReference type="Proteomes" id="UP000033558">
    <property type="component" value="Unassembled WGS sequence"/>
</dbReference>
<comment type="caution">
    <text evidence="3">The sequence shown here is derived from an EMBL/GenBank/DDBJ whole genome shotgun (WGS) entry which is preliminary data.</text>
</comment>
<dbReference type="STRING" id="1218492.JG30_10140"/>
<dbReference type="PATRIC" id="fig|1218492.5.peg.1156"/>
<keyword evidence="4" id="KW-1185">Reference proteome</keyword>
<evidence type="ECO:0000259" key="2">
    <source>
        <dbReference type="Pfam" id="PF00144"/>
    </source>
</evidence>
<keyword evidence="1" id="KW-0378">Hydrolase</keyword>
<proteinExistence type="predicted"/>
<dbReference type="InterPro" id="IPR012338">
    <property type="entry name" value="Beta-lactam/transpept-like"/>
</dbReference>
<dbReference type="InterPro" id="IPR050789">
    <property type="entry name" value="Diverse_Enzym_Activities"/>
</dbReference>
<sequence>MSLLVEQIKNLVREQVVPNVGYAYLNQGQWIQGQYGVNTWQPQVSPLPAHPLYDLASLTKVLGTTTVLLNLIEQQKLTYDTPVKTILPEFSSEQVTLRHLMTHTSGIQGFIPHRDQLTAKQLMQAILQLPVTSDFNRIINYTDTGPLIAGWMVEKICQQPIQLVIQELVLQPLKLPMATFTPNPSQCVVTNQRGFHWLRGEVHDPKAYQLKQHCGSAGLFAGIPDLIYFSRWLLGQVQPASAPVSQKILKQLFQSFTNVAPGRSFGWNLLWGQQKQPILYHTGYTGNFWLLDRWQQRALIVLSNRVHPINNNQRFLIRRRAIIDNFLNARSN</sequence>
<dbReference type="InterPro" id="IPR001466">
    <property type="entry name" value="Beta-lactam-related"/>
</dbReference>
<dbReference type="GO" id="GO:0016787">
    <property type="term" value="F:hydrolase activity"/>
    <property type="evidence" value="ECO:0007669"/>
    <property type="project" value="UniProtKB-KW"/>
</dbReference>
<evidence type="ECO:0000256" key="1">
    <source>
        <dbReference type="ARBA" id="ARBA00022801"/>
    </source>
</evidence>
<evidence type="ECO:0000313" key="3">
    <source>
        <dbReference type="EMBL" id="KJY61956.1"/>
    </source>
</evidence>
<protein>
    <recommendedName>
        <fullName evidence="2">Beta-lactamase-related domain-containing protein</fullName>
    </recommendedName>
</protein>
<reference evidence="3 4" key="1">
    <citation type="submission" date="2015-01" db="EMBL/GenBank/DDBJ databases">
        <title>Comparative genomics of the lactic acid bacteria isolated from the honey bee gut.</title>
        <authorList>
            <person name="Ellegaard K.M."/>
            <person name="Tamarit D."/>
            <person name="Javelind E."/>
            <person name="Olofsson T."/>
            <person name="Andersson S.G."/>
            <person name="Vasquez A."/>
        </authorList>
    </citation>
    <scope>NUCLEOTIDE SEQUENCE [LARGE SCALE GENOMIC DNA]</scope>
    <source>
        <strain evidence="3 4">Bin4</strain>
    </source>
</reference>
<dbReference type="PANTHER" id="PTHR43283:SF11">
    <property type="entry name" value="BETA-LACTAMASE-RELATED DOMAIN-CONTAINING PROTEIN"/>
    <property type="match status" value="1"/>
</dbReference>
<evidence type="ECO:0000313" key="4">
    <source>
        <dbReference type="Proteomes" id="UP000033558"/>
    </source>
</evidence>
<dbReference type="AlphaFoldDB" id="A0A0F4LWQ0"/>
<feature type="domain" description="Beta-lactamase-related" evidence="2">
    <location>
        <begin position="8"/>
        <end position="310"/>
    </location>
</feature>
<dbReference type="Pfam" id="PF00144">
    <property type="entry name" value="Beta-lactamase"/>
    <property type="match status" value="1"/>
</dbReference>
<dbReference type="EMBL" id="JXJQ01000008">
    <property type="protein sequence ID" value="KJY61956.1"/>
    <property type="molecule type" value="Genomic_DNA"/>
</dbReference>
<organism evidence="3 4">
    <name type="scientific">Bombilactobacillus mellifer</name>
    <dbReference type="NCBI Taxonomy" id="1218492"/>
    <lineage>
        <taxon>Bacteria</taxon>
        <taxon>Bacillati</taxon>
        <taxon>Bacillota</taxon>
        <taxon>Bacilli</taxon>
        <taxon>Lactobacillales</taxon>
        <taxon>Lactobacillaceae</taxon>
        <taxon>Bombilactobacillus</taxon>
    </lineage>
</organism>
<accession>A0A0F4LWQ0</accession>